<dbReference type="AlphaFoldDB" id="A0A9D4LH19"/>
<protein>
    <submittedName>
        <fullName evidence="1">Uncharacterized protein</fullName>
    </submittedName>
</protein>
<evidence type="ECO:0000313" key="2">
    <source>
        <dbReference type="Proteomes" id="UP000828390"/>
    </source>
</evidence>
<keyword evidence="2" id="KW-1185">Reference proteome</keyword>
<sequence>MLHIFLQLMSNNQRYALFLFQLLDIGCSLQVPKLRDTARILLKLMPAGKSS</sequence>
<evidence type="ECO:0000313" key="1">
    <source>
        <dbReference type="EMBL" id="KAH3856721.1"/>
    </source>
</evidence>
<reference evidence="1" key="2">
    <citation type="submission" date="2020-11" db="EMBL/GenBank/DDBJ databases">
        <authorList>
            <person name="McCartney M.A."/>
            <person name="Auch B."/>
            <person name="Kono T."/>
            <person name="Mallez S."/>
            <person name="Becker A."/>
            <person name="Gohl D.M."/>
            <person name="Silverstein K.A.T."/>
            <person name="Koren S."/>
            <person name="Bechman K.B."/>
            <person name="Herman A."/>
            <person name="Abrahante J.E."/>
            <person name="Garbe J."/>
        </authorList>
    </citation>
    <scope>NUCLEOTIDE SEQUENCE</scope>
    <source>
        <strain evidence="1">Duluth1</strain>
        <tissue evidence="1">Whole animal</tissue>
    </source>
</reference>
<name>A0A9D4LH19_DREPO</name>
<proteinExistence type="predicted"/>
<gene>
    <name evidence="1" type="ORF">DPMN_099314</name>
</gene>
<accession>A0A9D4LH19</accession>
<organism evidence="1 2">
    <name type="scientific">Dreissena polymorpha</name>
    <name type="common">Zebra mussel</name>
    <name type="synonym">Mytilus polymorpha</name>
    <dbReference type="NCBI Taxonomy" id="45954"/>
    <lineage>
        <taxon>Eukaryota</taxon>
        <taxon>Metazoa</taxon>
        <taxon>Spiralia</taxon>
        <taxon>Lophotrochozoa</taxon>
        <taxon>Mollusca</taxon>
        <taxon>Bivalvia</taxon>
        <taxon>Autobranchia</taxon>
        <taxon>Heteroconchia</taxon>
        <taxon>Euheterodonta</taxon>
        <taxon>Imparidentia</taxon>
        <taxon>Neoheterodontei</taxon>
        <taxon>Myida</taxon>
        <taxon>Dreissenoidea</taxon>
        <taxon>Dreissenidae</taxon>
        <taxon>Dreissena</taxon>
    </lineage>
</organism>
<comment type="caution">
    <text evidence="1">The sequence shown here is derived from an EMBL/GenBank/DDBJ whole genome shotgun (WGS) entry which is preliminary data.</text>
</comment>
<dbReference type="Proteomes" id="UP000828390">
    <property type="component" value="Unassembled WGS sequence"/>
</dbReference>
<dbReference type="EMBL" id="JAIWYP010000003">
    <property type="protein sequence ID" value="KAH3856721.1"/>
    <property type="molecule type" value="Genomic_DNA"/>
</dbReference>
<reference evidence="1" key="1">
    <citation type="journal article" date="2019" name="bioRxiv">
        <title>The Genome of the Zebra Mussel, Dreissena polymorpha: A Resource for Invasive Species Research.</title>
        <authorList>
            <person name="McCartney M.A."/>
            <person name="Auch B."/>
            <person name="Kono T."/>
            <person name="Mallez S."/>
            <person name="Zhang Y."/>
            <person name="Obille A."/>
            <person name="Becker A."/>
            <person name="Abrahante J.E."/>
            <person name="Garbe J."/>
            <person name="Badalamenti J.P."/>
            <person name="Herman A."/>
            <person name="Mangelson H."/>
            <person name="Liachko I."/>
            <person name="Sullivan S."/>
            <person name="Sone E.D."/>
            <person name="Koren S."/>
            <person name="Silverstein K.A.T."/>
            <person name="Beckman K.B."/>
            <person name="Gohl D.M."/>
        </authorList>
    </citation>
    <scope>NUCLEOTIDE SEQUENCE</scope>
    <source>
        <strain evidence="1">Duluth1</strain>
        <tissue evidence="1">Whole animal</tissue>
    </source>
</reference>